<evidence type="ECO:0000256" key="1">
    <source>
        <dbReference type="ARBA" id="ARBA00023002"/>
    </source>
</evidence>
<dbReference type="Pfam" id="PF07992">
    <property type="entry name" value="Pyr_redox_2"/>
    <property type="match status" value="1"/>
</dbReference>
<dbReference type="InterPro" id="IPR023753">
    <property type="entry name" value="FAD/NAD-binding_dom"/>
</dbReference>
<evidence type="ECO:0000259" key="2">
    <source>
        <dbReference type="PROSITE" id="PS51379"/>
    </source>
</evidence>
<dbReference type="InterPro" id="IPR017896">
    <property type="entry name" value="4Fe4S_Fe-S-bd"/>
</dbReference>
<dbReference type="RefSeq" id="WP_216470248.1">
    <property type="nucleotide sequence ID" value="NZ_JAHLQI010000003.1"/>
</dbReference>
<keyword evidence="1" id="KW-0560">Oxidoreductase</keyword>
<keyword evidence="4" id="KW-1185">Reference proteome</keyword>
<dbReference type="EMBL" id="JAHLQI010000003">
    <property type="protein sequence ID" value="MBU5490281.1"/>
    <property type="molecule type" value="Genomic_DNA"/>
</dbReference>
<dbReference type="PROSITE" id="PS51379">
    <property type="entry name" value="4FE4S_FER_2"/>
    <property type="match status" value="1"/>
</dbReference>
<dbReference type="PANTHER" id="PTHR42949">
    <property type="entry name" value="ANAEROBIC GLYCEROL-3-PHOSPHATE DEHYDROGENASE SUBUNIT B"/>
    <property type="match status" value="1"/>
</dbReference>
<accession>A0ABS6ERF1</accession>
<dbReference type="PANTHER" id="PTHR42949:SF3">
    <property type="entry name" value="ANAEROBIC GLYCEROL-3-PHOSPHATE DEHYDROGENASE SUBUNIT B"/>
    <property type="match status" value="1"/>
</dbReference>
<evidence type="ECO:0000313" key="4">
    <source>
        <dbReference type="Proteomes" id="UP000783588"/>
    </source>
</evidence>
<name>A0ABS6ERF1_9FIRM</name>
<sequence>MKRYDMIVVGAGPAGLSAAIEAAKHGVKPIVFDENAKPGGQLFKQIHKFFGSKEHKAKIRGFQIGKELLAEAEQYGVEVVLNAAVVGLYPDREITVRVGEQLQHYKGDSILIATGASENMVNFKGWTLPGVIGAGAAQTMMNLHHILPGKRVLMLGSGNVGLVVSFQLMQAGCDVVALCDAAPRIGGYGVHAAKVARCGVPFYLSHTIVEAEGKDCVTGVTIGQVGPDWKIVPGTEKHFDVDIICLAVGLSPMSQLLSQAGCSMLDTKGGYVPACDADGQTSQPGVFAAGDVSGIEEASSAMIEGRISGIAMAAYLGFATQKEKESRKAELEAQLDTLRQGMFAPKNRGKNIQKTEEGIDISSNLLAHGFVADDEIERFPGVTKQRRIHPVIECTQNIPCNPCQDACRKGCIKIGSNITSLPVVDEEHPCIGCGMCVASCSGQAIFLIEEEVEPGYGEVTMPYEFFPLPKVGDHGIAYGRNGKAVCACEVTNVRTSPAFDHTNLLTIKVPSNMLMSARFYRAEEA</sequence>
<protein>
    <submittedName>
        <fullName evidence="3">FAD-dependent oxidoreductase</fullName>
    </submittedName>
</protein>
<dbReference type="InterPro" id="IPR051691">
    <property type="entry name" value="Metab_Enz_Cyan_OpOx_G3PDH"/>
</dbReference>
<evidence type="ECO:0000313" key="3">
    <source>
        <dbReference type="EMBL" id="MBU5490281.1"/>
    </source>
</evidence>
<reference evidence="3 4" key="1">
    <citation type="submission" date="2021-06" db="EMBL/GenBank/DDBJ databases">
        <authorList>
            <person name="Sun Q."/>
            <person name="Li D."/>
        </authorList>
    </citation>
    <scope>NUCLEOTIDE SEQUENCE [LARGE SCALE GENOMIC DNA]</scope>
    <source>
        <strain evidence="3 4">MSJd-7</strain>
    </source>
</reference>
<comment type="caution">
    <text evidence="3">The sequence shown here is derived from an EMBL/GenBank/DDBJ whole genome shotgun (WGS) entry which is preliminary data.</text>
</comment>
<feature type="domain" description="4Fe-4S ferredoxin-type" evidence="2">
    <location>
        <begin position="420"/>
        <end position="450"/>
    </location>
</feature>
<gene>
    <name evidence="3" type="ORF">KQI75_06565</name>
</gene>
<organism evidence="3 4">
    <name type="scientific">Butyricicoccus intestinisimiae</name>
    <dbReference type="NCBI Taxonomy" id="2841509"/>
    <lineage>
        <taxon>Bacteria</taxon>
        <taxon>Bacillati</taxon>
        <taxon>Bacillota</taxon>
        <taxon>Clostridia</taxon>
        <taxon>Eubacteriales</taxon>
        <taxon>Butyricicoccaceae</taxon>
        <taxon>Butyricicoccus</taxon>
    </lineage>
</organism>
<proteinExistence type="predicted"/>
<dbReference type="Proteomes" id="UP000783588">
    <property type="component" value="Unassembled WGS sequence"/>
</dbReference>